<accession>A0A229SNP3</accession>
<dbReference type="Pfam" id="PF00589">
    <property type="entry name" value="Phage_integrase"/>
    <property type="match status" value="1"/>
</dbReference>
<name>A0A229SNP3_9PSEU</name>
<feature type="domain" description="Tyr recombinase" evidence="4">
    <location>
        <begin position="162"/>
        <end position="374"/>
    </location>
</feature>
<dbReference type="InterPro" id="IPR013762">
    <property type="entry name" value="Integrase-like_cat_sf"/>
</dbReference>
<dbReference type="SUPFAM" id="SSF56349">
    <property type="entry name" value="DNA breaking-rejoining enzymes"/>
    <property type="match status" value="1"/>
</dbReference>
<keyword evidence="6" id="KW-1185">Reference proteome</keyword>
<dbReference type="InterPro" id="IPR011010">
    <property type="entry name" value="DNA_brk_join_enz"/>
</dbReference>
<evidence type="ECO:0000313" key="6">
    <source>
        <dbReference type="Proteomes" id="UP000215199"/>
    </source>
</evidence>
<evidence type="ECO:0000259" key="4">
    <source>
        <dbReference type="PROSITE" id="PS51898"/>
    </source>
</evidence>
<dbReference type="Gene3D" id="1.10.443.10">
    <property type="entry name" value="Intergrase catalytic core"/>
    <property type="match status" value="1"/>
</dbReference>
<reference evidence="6" key="1">
    <citation type="submission" date="2017-07" db="EMBL/GenBank/DDBJ databases">
        <title>Comparative genome mining reveals phylogenetic distribution patterns of secondary metabolites in Amycolatopsis.</title>
        <authorList>
            <person name="Adamek M."/>
            <person name="Alanjary M."/>
            <person name="Sales-Ortells H."/>
            <person name="Goodfellow M."/>
            <person name="Bull A.T."/>
            <person name="Kalinowski J."/>
            <person name="Ziemert N."/>
        </authorList>
    </citation>
    <scope>NUCLEOTIDE SEQUENCE [LARGE SCALE GENOMIC DNA]</scope>
    <source>
        <strain evidence="6">H5</strain>
    </source>
</reference>
<dbReference type="InterPro" id="IPR050090">
    <property type="entry name" value="Tyrosine_recombinase_XerCD"/>
</dbReference>
<sequence>MRDHRTECDQVEAGFVGLDDRLAGSAGLHLATGVPLLHPEEQVFAAMLDGWRNQLLARNLARSTVESGLRVVRQFGDRCGTYPWLWTPQLADEWFADLRAVRHLSLSTVRNYQGALRGFGAFITDLAYGWAVECERRFGTHPVQVINEVNAAVHVADSEADASKRAFSRAELQALFDYADDEVDRKRASGRKGWLTAFRDATCFKAACGFGLRRNETRMLDVVDFGRNPHGPEFGEYGVLDVRHGKAKKGSPPKRRSVLCVWEWVAEVVEQWSTEVRPLLGVDGNPALWPSERGLRIGNKQLNRQLATYRDALGLDPALDFHSLRRAYVTHLIEDGWDPRFVQEQVGHDHASTTSIYTCVSSDFRTRTLRRVLDGTITRALAWE</sequence>
<dbReference type="GO" id="GO:0015074">
    <property type="term" value="P:DNA integration"/>
    <property type="evidence" value="ECO:0007669"/>
    <property type="project" value="InterPro"/>
</dbReference>
<dbReference type="PROSITE" id="PS51898">
    <property type="entry name" value="TYR_RECOMBINASE"/>
    <property type="match status" value="1"/>
</dbReference>
<proteinExistence type="inferred from homology"/>
<organism evidence="5 6">
    <name type="scientific">Amycolatopsis vastitatis</name>
    <dbReference type="NCBI Taxonomy" id="1905142"/>
    <lineage>
        <taxon>Bacteria</taxon>
        <taxon>Bacillati</taxon>
        <taxon>Actinomycetota</taxon>
        <taxon>Actinomycetes</taxon>
        <taxon>Pseudonocardiales</taxon>
        <taxon>Pseudonocardiaceae</taxon>
        <taxon>Amycolatopsis</taxon>
    </lineage>
</organism>
<dbReference type="OrthoDB" id="3698359at2"/>
<dbReference type="PANTHER" id="PTHR30349:SF41">
    <property type="entry name" value="INTEGRASE_RECOMBINASE PROTEIN MJ0367-RELATED"/>
    <property type="match status" value="1"/>
</dbReference>
<evidence type="ECO:0000256" key="1">
    <source>
        <dbReference type="ARBA" id="ARBA00008857"/>
    </source>
</evidence>
<gene>
    <name evidence="5" type="ORF">CF165_42375</name>
</gene>
<keyword evidence="3" id="KW-0233">DNA recombination</keyword>
<evidence type="ECO:0000313" key="5">
    <source>
        <dbReference type="EMBL" id="OXM60473.1"/>
    </source>
</evidence>
<dbReference type="CDD" id="cd00397">
    <property type="entry name" value="DNA_BRE_C"/>
    <property type="match status" value="1"/>
</dbReference>
<dbReference type="Proteomes" id="UP000215199">
    <property type="component" value="Unassembled WGS sequence"/>
</dbReference>
<protein>
    <submittedName>
        <fullName evidence="5">Integrase</fullName>
    </submittedName>
</protein>
<comment type="similarity">
    <text evidence="1">Belongs to the 'phage' integrase family.</text>
</comment>
<evidence type="ECO:0000256" key="2">
    <source>
        <dbReference type="ARBA" id="ARBA00023125"/>
    </source>
</evidence>
<dbReference type="AlphaFoldDB" id="A0A229SNP3"/>
<keyword evidence="2" id="KW-0238">DNA-binding</keyword>
<dbReference type="InterPro" id="IPR002104">
    <property type="entry name" value="Integrase_catalytic"/>
</dbReference>
<evidence type="ECO:0000256" key="3">
    <source>
        <dbReference type="ARBA" id="ARBA00023172"/>
    </source>
</evidence>
<dbReference type="GO" id="GO:0003677">
    <property type="term" value="F:DNA binding"/>
    <property type="evidence" value="ECO:0007669"/>
    <property type="project" value="UniProtKB-KW"/>
</dbReference>
<comment type="caution">
    <text evidence="5">The sequence shown here is derived from an EMBL/GenBank/DDBJ whole genome shotgun (WGS) entry which is preliminary data.</text>
</comment>
<dbReference type="PANTHER" id="PTHR30349">
    <property type="entry name" value="PHAGE INTEGRASE-RELATED"/>
    <property type="match status" value="1"/>
</dbReference>
<dbReference type="EMBL" id="NMUL01000060">
    <property type="protein sequence ID" value="OXM60473.1"/>
    <property type="molecule type" value="Genomic_DNA"/>
</dbReference>
<dbReference type="GO" id="GO:0006310">
    <property type="term" value="P:DNA recombination"/>
    <property type="evidence" value="ECO:0007669"/>
    <property type="project" value="UniProtKB-KW"/>
</dbReference>